<evidence type="ECO:0000256" key="1">
    <source>
        <dbReference type="SAM" id="SignalP"/>
    </source>
</evidence>
<feature type="signal peptide" evidence="1">
    <location>
        <begin position="1"/>
        <end position="28"/>
    </location>
</feature>
<dbReference type="Proteomes" id="UP000199501">
    <property type="component" value="Unassembled WGS sequence"/>
</dbReference>
<protein>
    <recommendedName>
        <fullName evidence="4">Secreted protein</fullName>
    </recommendedName>
</protein>
<organism evidence="2 3">
    <name type="scientific">Actinokineospora iranica</name>
    <dbReference type="NCBI Taxonomy" id="1271860"/>
    <lineage>
        <taxon>Bacteria</taxon>
        <taxon>Bacillati</taxon>
        <taxon>Actinomycetota</taxon>
        <taxon>Actinomycetes</taxon>
        <taxon>Pseudonocardiales</taxon>
        <taxon>Pseudonocardiaceae</taxon>
        <taxon>Actinokineospora</taxon>
    </lineage>
</organism>
<name>A0A1G6Z1H8_9PSEU</name>
<keyword evidence="3" id="KW-1185">Reference proteome</keyword>
<dbReference type="EMBL" id="FMZZ01000024">
    <property type="protein sequence ID" value="SDD95725.1"/>
    <property type="molecule type" value="Genomic_DNA"/>
</dbReference>
<reference evidence="3" key="1">
    <citation type="submission" date="2016-10" db="EMBL/GenBank/DDBJ databases">
        <authorList>
            <person name="Varghese N."/>
            <person name="Submissions S."/>
        </authorList>
    </citation>
    <scope>NUCLEOTIDE SEQUENCE [LARGE SCALE GENOMIC DNA]</scope>
    <source>
        <strain evidence="3">IBRC-M 10403</strain>
    </source>
</reference>
<dbReference type="AlphaFoldDB" id="A0A1G6Z1H8"/>
<evidence type="ECO:0008006" key="4">
    <source>
        <dbReference type="Google" id="ProtNLM"/>
    </source>
</evidence>
<gene>
    <name evidence="2" type="ORF">SAMN05216174_12458</name>
</gene>
<accession>A0A1G6Z1H8</accession>
<proteinExistence type="predicted"/>
<dbReference type="OrthoDB" id="3697039at2"/>
<dbReference type="RefSeq" id="WP_091457554.1">
    <property type="nucleotide sequence ID" value="NZ_FMZZ01000024.1"/>
</dbReference>
<feature type="chain" id="PRO_5011562906" description="Secreted protein" evidence="1">
    <location>
        <begin position="29"/>
        <end position="116"/>
    </location>
</feature>
<keyword evidence="1" id="KW-0732">Signal</keyword>
<evidence type="ECO:0000313" key="2">
    <source>
        <dbReference type="EMBL" id="SDD95725.1"/>
    </source>
</evidence>
<evidence type="ECO:0000313" key="3">
    <source>
        <dbReference type="Proteomes" id="UP000199501"/>
    </source>
</evidence>
<sequence length="116" mass="13185">MLKRMLKVASVTILAVIAVLAPTAVAVAEPVAPPAVSAVSDTTVDLGGVNLKSYCQYHGFDDVTLLPPKDVYSWRCHLDGEVYGIDMYDACWWQYRRPSRPDFYEFKDPYSWYCWI</sequence>